<reference evidence="3" key="1">
    <citation type="journal article" date="2019" name="Int. J. Syst. Evol. Microbiol.">
        <title>The Global Catalogue of Microorganisms (GCM) 10K type strain sequencing project: providing services to taxonomists for standard genome sequencing and annotation.</title>
        <authorList>
            <consortium name="The Broad Institute Genomics Platform"/>
            <consortium name="The Broad Institute Genome Sequencing Center for Infectious Disease"/>
            <person name="Wu L."/>
            <person name="Ma J."/>
        </authorList>
    </citation>
    <scope>NUCLEOTIDE SEQUENCE [LARGE SCALE GENOMIC DNA]</scope>
    <source>
        <strain evidence="3">CGMCC 1.13574</strain>
    </source>
</reference>
<gene>
    <name evidence="2" type="ORF">ACFSOY_00560</name>
</gene>
<dbReference type="Proteomes" id="UP001597343">
    <property type="component" value="Unassembled WGS sequence"/>
</dbReference>
<evidence type="ECO:0000313" key="3">
    <source>
        <dbReference type="Proteomes" id="UP001597343"/>
    </source>
</evidence>
<dbReference type="RefSeq" id="WP_386043281.1">
    <property type="nucleotide sequence ID" value="NZ_JBHUIO010000002.1"/>
</dbReference>
<proteinExistence type="predicted"/>
<feature type="chain" id="PRO_5046361903" description="SH3b domain-containing protein" evidence="1">
    <location>
        <begin position="31"/>
        <end position="96"/>
    </location>
</feature>
<evidence type="ECO:0008006" key="4">
    <source>
        <dbReference type="Google" id="ProtNLM"/>
    </source>
</evidence>
<evidence type="ECO:0000256" key="1">
    <source>
        <dbReference type="SAM" id="SignalP"/>
    </source>
</evidence>
<evidence type="ECO:0000313" key="2">
    <source>
        <dbReference type="EMBL" id="MFD2168507.1"/>
    </source>
</evidence>
<sequence length="96" mass="10991">MKSKLLLSLFTVATLLTVAPSATLAHQANAVITADADVKTVEVVKKYLYGTTYPTRIYYDQNGYQGWIRAYWSDHYGSDTKYYYVTYIGEVYYVGY</sequence>
<dbReference type="EMBL" id="JBHUIO010000002">
    <property type="protein sequence ID" value="MFD2168507.1"/>
    <property type="molecule type" value="Genomic_DNA"/>
</dbReference>
<organism evidence="2 3">
    <name type="scientific">Tumebacillus lipolyticus</name>
    <dbReference type="NCBI Taxonomy" id="1280370"/>
    <lineage>
        <taxon>Bacteria</taxon>
        <taxon>Bacillati</taxon>
        <taxon>Bacillota</taxon>
        <taxon>Bacilli</taxon>
        <taxon>Bacillales</taxon>
        <taxon>Alicyclobacillaceae</taxon>
        <taxon>Tumebacillus</taxon>
    </lineage>
</organism>
<keyword evidence="3" id="KW-1185">Reference proteome</keyword>
<accession>A0ABW4ZRE4</accession>
<feature type="signal peptide" evidence="1">
    <location>
        <begin position="1"/>
        <end position="30"/>
    </location>
</feature>
<name>A0ABW4ZRE4_9BACL</name>
<protein>
    <recommendedName>
        <fullName evidence="4">SH3b domain-containing protein</fullName>
    </recommendedName>
</protein>
<comment type="caution">
    <text evidence="2">The sequence shown here is derived from an EMBL/GenBank/DDBJ whole genome shotgun (WGS) entry which is preliminary data.</text>
</comment>
<keyword evidence="1" id="KW-0732">Signal</keyword>